<keyword evidence="7" id="KW-0175">Coiled coil</keyword>
<dbReference type="PANTHER" id="PTHR19853">
    <property type="entry name" value="WD REPEAT CONTAINING PROTEIN 3 WDR3"/>
    <property type="match status" value="1"/>
</dbReference>
<keyword evidence="3" id="KW-0677">Repeat</keyword>
<dbReference type="GO" id="GO:0030490">
    <property type="term" value="P:maturation of SSU-rRNA"/>
    <property type="evidence" value="ECO:0007669"/>
    <property type="project" value="TreeGrafter"/>
</dbReference>
<dbReference type="InterPro" id="IPR015943">
    <property type="entry name" value="WD40/YVTN_repeat-like_dom_sf"/>
</dbReference>
<dbReference type="PROSITE" id="PS00678">
    <property type="entry name" value="WD_REPEATS_1"/>
    <property type="match status" value="2"/>
</dbReference>
<dbReference type="STRING" id="1076935.U4LQ71"/>
<dbReference type="PROSITE" id="PS50294">
    <property type="entry name" value="WD_REPEATS_REGION"/>
    <property type="match status" value="6"/>
</dbReference>
<feature type="domain" description="Small-subunit processome Utp12" evidence="8">
    <location>
        <begin position="793"/>
        <end position="882"/>
    </location>
</feature>
<evidence type="ECO:0000256" key="4">
    <source>
        <dbReference type="ARBA" id="ARBA00023242"/>
    </source>
</evidence>
<feature type="repeat" description="WD" evidence="6">
    <location>
        <begin position="259"/>
        <end position="300"/>
    </location>
</feature>
<dbReference type="PROSITE" id="PS50082">
    <property type="entry name" value="WD_REPEATS_2"/>
    <property type="match status" value="10"/>
</dbReference>
<dbReference type="InterPro" id="IPR019775">
    <property type="entry name" value="WD40_repeat_CS"/>
</dbReference>
<feature type="repeat" description="WD" evidence="6">
    <location>
        <begin position="478"/>
        <end position="510"/>
    </location>
</feature>
<name>U4LQ71_PYROM</name>
<keyword evidence="4" id="KW-0539">Nucleus</keyword>
<dbReference type="OrthoDB" id="407922at2759"/>
<dbReference type="eggNOG" id="KOG0306">
    <property type="taxonomic scope" value="Eukaryota"/>
</dbReference>
<dbReference type="SMART" id="SM00320">
    <property type="entry name" value="WD40"/>
    <property type="match status" value="12"/>
</dbReference>
<evidence type="ECO:0000256" key="3">
    <source>
        <dbReference type="ARBA" id="ARBA00022737"/>
    </source>
</evidence>
<dbReference type="PANTHER" id="PTHR19853:SF0">
    <property type="entry name" value="WD REPEAT-CONTAINING PROTEIN 3"/>
    <property type="match status" value="1"/>
</dbReference>
<dbReference type="InterPro" id="IPR007148">
    <property type="entry name" value="SSU_processome_Utp12"/>
</dbReference>
<dbReference type="Pfam" id="PF04003">
    <property type="entry name" value="Utp12"/>
    <property type="match status" value="1"/>
</dbReference>
<feature type="repeat" description="WD" evidence="6">
    <location>
        <begin position="577"/>
        <end position="618"/>
    </location>
</feature>
<feature type="repeat" description="WD" evidence="6">
    <location>
        <begin position="397"/>
        <end position="437"/>
    </location>
</feature>
<dbReference type="SUPFAM" id="SSF117289">
    <property type="entry name" value="Nucleoporin domain"/>
    <property type="match status" value="1"/>
</dbReference>
<gene>
    <name evidence="9" type="ORF">PCON_04425</name>
</gene>
<dbReference type="EMBL" id="HF936646">
    <property type="protein sequence ID" value="CCX17421.1"/>
    <property type="molecule type" value="Genomic_DNA"/>
</dbReference>
<feature type="repeat" description="WD" evidence="6">
    <location>
        <begin position="203"/>
        <end position="238"/>
    </location>
</feature>
<feature type="repeat" description="WD" evidence="6">
    <location>
        <begin position="78"/>
        <end position="104"/>
    </location>
</feature>
<dbReference type="AlphaFoldDB" id="U4LQ71"/>
<dbReference type="InterPro" id="IPR001680">
    <property type="entry name" value="WD40_rpt"/>
</dbReference>
<feature type="coiled-coil region" evidence="7">
    <location>
        <begin position="292"/>
        <end position="319"/>
    </location>
</feature>
<evidence type="ECO:0000313" key="9">
    <source>
        <dbReference type="EMBL" id="CCX17421.1"/>
    </source>
</evidence>
<dbReference type="InterPro" id="IPR051570">
    <property type="entry name" value="TBC1_cilium_biogenesis"/>
</dbReference>
<evidence type="ECO:0000313" key="10">
    <source>
        <dbReference type="Proteomes" id="UP000018144"/>
    </source>
</evidence>
<dbReference type="FunFam" id="2.130.10.10:FF:000157">
    <property type="entry name" value="WD repeat domain 3"/>
    <property type="match status" value="1"/>
</dbReference>
<evidence type="ECO:0000259" key="8">
    <source>
        <dbReference type="Pfam" id="PF04003"/>
    </source>
</evidence>
<dbReference type="CDD" id="cd00200">
    <property type="entry name" value="WD40"/>
    <property type="match status" value="2"/>
</dbReference>
<proteinExistence type="inferred from homology"/>
<evidence type="ECO:0000256" key="2">
    <source>
        <dbReference type="ARBA" id="ARBA00022574"/>
    </source>
</evidence>
<dbReference type="Pfam" id="PF25173">
    <property type="entry name" value="Beta-prop_WDR3_1st"/>
    <property type="match status" value="1"/>
</dbReference>
<dbReference type="GO" id="GO:0032040">
    <property type="term" value="C:small-subunit processome"/>
    <property type="evidence" value="ECO:0007669"/>
    <property type="project" value="TreeGrafter"/>
</dbReference>
<protein>
    <submittedName>
        <fullName evidence="9">Similar to Uncharacterized WD repeat-containing protein C3D6.12 acc. no. P87177</fullName>
    </submittedName>
</protein>
<evidence type="ECO:0000256" key="5">
    <source>
        <dbReference type="ARBA" id="ARBA00038229"/>
    </source>
</evidence>
<dbReference type="Proteomes" id="UP000018144">
    <property type="component" value="Unassembled WGS sequence"/>
</dbReference>
<reference evidence="9 10" key="1">
    <citation type="journal article" date="2013" name="PLoS Genet.">
        <title>The genome and development-dependent transcriptomes of Pyronema confluens: a window into fungal evolution.</title>
        <authorList>
            <person name="Traeger S."/>
            <person name="Altegoer F."/>
            <person name="Freitag M."/>
            <person name="Gabaldon T."/>
            <person name="Kempken F."/>
            <person name="Kumar A."/>
            <person name="Marcet-Houben M."/>
            <person name="Poggeler S."/>
            <person name="Stajich J.E."/>
            <person name="Nowrousian M."/>
        </authorList>
    </citation>
    <scope>NUCLEOTIDE SEQUENCE [LARGE SCALE GENOMIC DNA]</scope>
    <source>
        <strain evidence="10">CBS 100304</strain>
        <tissue evidence="9">Vegetative mycelium</tissue>
    </source>
</reference>
<keyword evidence="2 6" id="KW-0853">WD repeat</keyword>
<dbReference type="InterPro" id="IPR036322">
    <property type="entry name" value="WD40_repeat_dom_sf"/>
</dbReference>
<dbReference type="PRINTS" id="PR00320">
    <property type="entry name" value="GPROTEINBRPT"/>
</dbReference>
<dbReference type="GO" id="GO:0034388">
    <property type="term" value="C:Pwp2p-containing subcomplex of 90S preribosome"/>
    <property type="evidence" value="ECO:0007669"/>
    <property type="project" value="TreeGrafter"/>
</dbReference>
<feature type="repeat" description="WD" evidence="6">
    <location>
        <begin position="661"/>
        <end position="693"/>
    </location>
</feature>
<comment type="subcellular location">
    <subcellularLocation>
        <location evidence="1">Nucleus</location>
        <location evidence="1">Nucleolus</location>
    </subcellularLocation>
</comment>
<feature type="repeat" description="WD" evidence="6">
    <location>
        <begin position="619"/>
        <end position="651"/>
    </location>
</feature>
<evidence type="ECO:0000256" key="6">
    <source>
        <dbReference type="PROSITE-ProRule" id="PRU00221"/>
    </source>
</evidence>
<comment type="similarity">
    <text evidence="5">Belongs to the WD repeat WDR3/UTP12 family.</text>
</comment>
<evidence type="ECO:0000256" key="7">
    <source>
        <dbReference type="SAM" id="Coils"/>
    </source>
</evidence>
<evidence type="ECO:0000256" key="1">
    <source>
        <dbReference type="ARBA" id="ARBA00004604"/>
    </source>
</evidence>
<dbReference type="OMA" id="MNIPLTC"/>
<keyword evidence="10" id="KW-1185">Reference proteome</keyword>
<dbReference type="Pfam" id="PF25172">
    <property type="entry name" value="Beta-prop_WDR3_2nd"/>
    <property type="match status" value="1"/>
</dbReference>
<feature type="repeat" description="WD" evidence="6">
    <location>
        <begin position="105"/>
        <end position="138"/>
    </location>
</feature>
<organism evidence="9 10">
    <name type="scientific">Pyronema omphalodes (strain CBS 100304)</name>
    <name type="common">Pyronema confluens</name>
    <dbReference type="NCBI Taxonomy" id="1076935"/>
    <lineage>
        <taxon>Eukaryota</taxon>
        <taxon>Fungi</taxon>
        <taxon>Dikarya</taxon>
        <taxon>Ascomycota</taxon>
        <taxon>Pezizomycotina</taxon>
        <taxon>Pezizomycetes</taxon>
        <taxon>Pezizales</taxon>
        <taxon>Pyronemataceae</taxon>
        <taxon>Pyronema</taxon>
    </lineage>
</organism>
<sequence length="915" mass="101987">MVKSYLGNTIKTFGIVASGTANAVWTTEGARTTGAGKAVVPANEEILTWDIKKGELLSRWNDPKNKHEVSVISQSRTDPDIFAAGYTDGSLRLWDSKTGTVIISFNGHKSAVSALAWDKSGTRLASGARDAHIIVWDLIAEVGLYRLRGHKDMITGLQFLKSSTDNEDDMRDAADGDGFIISTGKDTLIKLWDLSTQHCVETHVAHHGECWTMAVMPDERGCVTAGNDGEMKVWSIDTEGLGSRASSDTDCIVDQGTLYRQIRDRATAVKFHQDGNYFAVHGADKNVEVWRIRGAEEVQKALKRKRKRKEAKGEKVEEEGIAVATIGDIFVSHTVVRTGGKVKSVDWAVKPRSKSSDPEQLLVSCTNNSLEFYDIEKAKEKKNAEVPDYNKLYSVELPGHRTDIRGLSLSTDDRMLASASNGSLKIWNIRTGACIRTFECGYALCCSFLPGDKIVVVGTKTGEVEMFDVASSQLLETIQAHEGAVWSLQVHPDGKSLVTSSADKSAKFWDFVVEEEEIPGTKRTTPRLKLKQTRVLKLSDDLLSACFSPDGKLIALSLLDNTVKVFFVDTLKHLLNLYGHKLPVLSMDISHDSKLIATCSADKNIKLWGLDFGDCHKSFFDHQDSIMQVKFEKNSHNFFSASKDKLIKYWDGDKFEKIMNLEGHYGEIFALAVGKTSDIIVSASHDKSIRVWEQTDEPIFLEEEREKEMEALYETTLTTSLEGDEDETDEVGKAGKQTTETLKDGEKIMEALELGIEDLALVKEWKLAKESQSNLAMPPRNAQYIALGGVSAEKYLLDVVQRIKAASLQDALLVLPFDKAEWNIPLTCRVLFFILKTHHKQIVASKTMRSMLDSVRAHLRAALKHQKDEMGFNLAAVRYIKNGVDVKKSKNFMDEEEYRGYEEKNTKKRGFANLA</sequence>
<dbReference type="InterPro" id="IPR020472">
    <property type="entry name" value="WD40_PAC1"/>
</dbReference>
<dbReference type="FunFam" id="2.130.10.10:FF:000178">
    <property type="entry name" value="WD repeat domain 3"/>
    <property type="match status" value="1"/>
</dbReference>
<dbReference type="GO" id="GO:0030515">
    <property type="term" value="F:snoRNA binding"/>
    <property type="evidence" value="ECO:0007669"/>
    <property type="project" value="TreeGrafter"/>
</dbReference>
<dbReference type="SUPFAM" id="SSF50978">
    <property type="entry name" value="WD40 repeat-like"/>
    <property type="match status" value="1"/>
</dbReference>
<accession>U4LQ71</accession>
<feature type="repeat" description="WD" evidence="6">
    <location>
        <begin position="179"/>
        <end position="202"/>
    </location>
</feature>
<dbReference type="Gene3D" id="2.130.10.10">
    <property type="entry name" value="YVTN repeat-like/Quinoprotein amine dehydrogenase"/>
    <property type="match status" value="5"/>
</dbReference>